<evidence type="ECO:0000313" key="2">
    <source>
        <dbReference type="EMBL" id="MTD33595.1"/>
    </source>
</evidence>
<evidence type="ECO:0000313" key="3">
    <source>
        <dbReference type="Proteomes" id="UP000446658"/>
    </source>
</evidence>
<name>A0A844GGG3_9NEIS</name>
<dbReference type="EMBL" id="WLYX01000001">
    <property type="protein sequence ID" value="MTD33595.1"/>
    <property type="molecule type" value="Genomic_DNA"/>
</dbReference>
<protein>
    <submittedName>
        <fullName evidence="2">Uncharacterized protein</fullName>
    </submittedName>
</protein>
<accession>A0A844GGG3</accession>
<gene>
    <name evidence="2" type="ORF">GKE73_12785</name>
</gene>
<organism evidence="2 3">
    <name type="scientific">Paludibacterium denitrificans</name>
    <dbReference type="NCBI Taxonomy" id="2675226"/>
    <lineage>
        <taxon>Bacteria</taxon>
        <taxon>Pseudomonadati</taxon>
        <taxon>Pseudomonadota</taxon>
        <taxon>Betaproteobacteria</taxon>
        <taxon>Neisseriales</taxon>
        <taxon>Chromobacteriaceae</taxon>
        <taxon>Paludibacterium</taxon>
    </lineage>
</organism>
<dbReference type="Proteomes" id="UP000446658">
    <property type="component" value="Unassembled WGS sequence"/>
</dbReference>
<dbReference type="RefSeq" id="WP_230370642.1">
    <property type="nucleotide sequence ID" value="NZ_WLYX01000001.1"/>
</dbReference>
<reference evidence="2 3" key="1">
    <citation type="submission" date="2019-11" db="EMBL/GenBank/DDBJ databases">
        <title>Draft genome sequence of Paludibacterium sp. dN18-1.</title>
        <authorList>
            <person name="Im W.-T."/>
        </authorList>
    </citation>
    <scope>NUCLEOTIDE SEQUENCE [LARGE SCALE GENOMIC DNA]</scope>
    <source>
        <strain evidence="3">dN 18-1</strain>
    </source>
</reference>
<feature type="region of interest" description="Disordered" evidence="1">
    <location>
        <begin position="88"/>
        <end position="140"/>
    </location>
</feature>
<evidence type="ECO:0000256" key="1">
    <source>
        <dbReference type="SAM" id="MobiDB-lite"/>
    </source>
</evidence>
<keyword evidence="3" id="KW-1185">Reference proteome</keyword>
<comment type="caution">
    <text evidence="2">The sequence shown here is derived from an EMBL/GenBank/DDBJ whole genome shotgun (WGS) entry which is preliminary data.</text>
</comment>
<proteinExistence type="predicted"/>
<dbReference type="AlphaFoldDB" id="A0A844GGG3"/>
<feature type="compositionally biased region" description="Basic and acidic residues" evidence="1">
    <location>
        <begin position="105"/>
        <end position="119"/>
    </location>
</feature>
<sequence>MRIAQEELEEVRRGMMIENSNTTFDETFPEDAMSFLYVSDDVSAREKRSELHLKINRMVDHIFIWAYEVAMVKYRNEDFYHVVPLAPKRLPSRANPSSRWHNPPKPKEPKPTPHLDAAIRGELIPPEPKIRSPLVKKRKSYKDEVVLDEGASVDSIEDSTS</sequence>